<feature type="coiled-coil region" evidence="12">
    <location>
        <begin position="39"/>
        <end position="81"/>
    </location>
</feature>
<keyword evidence="8 11" id="KW-0539">Nucleus</keyword>
<feature type="region of interest" description="Disordered" evidence="13">
    <location>
        <begin position="1124"/>
        <end position="1190"/>
    </location>
</feature>
<evidence type="ECO:0000256" key="2">
    <source>
        <dbReference type="ARBA" id="ARBA00012190"/>
    </source>
</evidence>
<evidence type="ECO:0000259" key="14">
    <source>
        <dbReference type="PROSITE" id="PS51569"/>
    </source>
</evidence>
<comment type="similarity">
    <text evidence="11">Belongs to the class I-like SAM-binding methyltransferase superfamily. DOT1 family.</text>
</comment>
<comment type="subcellular location">
    <subcellularLocation>
        <location evidence="1 11">Nucleus</location>
    </subcellularLocation>
</comment>
<comment type="function">
    <text evidence="11">Histone methyltransferase that specifically trimethylates histone H3 to form H3K79me3. This methylation is required for telomere silencing and for the pachytene checkpoint during the meiotic cell cycle by allowing the recruitment of RAD9 to double strand breaks. Nucleosomes are preferred as substrate compared to free histone.</text>
</comment>
<dbReference type="InterPro" id="IPR029063">
    <property type="entry name" value="SAM-dependent_MTases_sf"/>
</dbReference>
<accession>A0A9W7C2R4</accession>
<feature type="compositionally biased region" description="Basic and acidic residues" evidence="13">
    <location>
        <begin position="1128"/>
        <end position="1148"/>
    </location>
</feature>
<evidence type="ECO:0000313" key="15">
    <source>
        <dbReference type="EMBL" id="GMI01173.1"/>
    </source>
</evidence>
<reference evidence="16" key="1">
    <citation type="journal article" date="2023" name="Commun. Biol.">
        <title>Genome analysis of Parmales, the sister group of diatoms, reveals the evolutionary specialization of diatoms from phago-mixotrophs to photoautotrophs.</title>
        <authorList>
            <person name="Ban H."/>
            <person name="Sato S."/>
            <person name="Yoshikawa S."/>
            <person name="Yamada K."/>
            <person name="Nakamura Y."/>
            <person name="Ichinomiya M."/>
            <person name="Sato N."/>
            <person name="Blanc-Mathieu R."/>
            <person name="Endo H."/>
            <person name="Kuwata A."/>
            <person name="Ogata H."/>
        </authorList>
    </citation>
    <scope>NUCLEOTIDE SEQUENCE [LARGE SCALE GENOMIC DNA]</scope>
    <source>
        <strain evidence="16">NIES 3699</strain>
    </source>
</reference>
<keyword evidence="6 11" id="KW-0949">S-adenosyl-L-methionine</keyword>
<evidence type="ECO:0000256" key="13">
    <source>
        <dbReference type="SAM" id="MobiDB-lite"/>
    </source>
</evidence>
<keyword evidence="4 11" id="KW-0489">Methyltransferase</keyword>
<protein>
    <recommendedName>
        <fullName evidence="3 11">Histone-lysine N-methyltransferase, H3 lysine-79 specific</fullName>
        <ecNumber evidence="2 11">2.1.1.360</ecNumber>
    </recommendedName>
    <alternativeName>
        <fullName evidence="9 11">Histone H3-K79 methyltransferase</fullName>
    </alternativeName>
</protein>
<keyword evidence="5 11" id="KW-0808">Transferase</keyword>
<evidence type="ECO:0000256" key="4">
    <source>
        <dbReference type="ARBA" id="ARBA00022603"/>
    </source>
</evidence>
<feature type="compositionally biased region" description="Low complexity" evidence="13">
    <location>
        <begin position="526"/>
        <end position="548"/>
    </location>
</feature>
<dbReference type="InterPro" id="IPR025789">
    <property type="entry name" value="DOT1_dom"/>
</dbReference>
<keyword evidence="16" id="KW-1185">Reference proteome</keyword>
<keyword evidence="12" id="KW-0175">Coiled coil</keyword>
<dbReference type="EMBL" id="BRXX01000260">
    <property type="protein sequence ID" value="GMI01173.1"/>
    <property type="molecule type" value="Genomic_DNA"/>
</dbReference>
<feature type="compositionally biased region" description="Low complexity" evidence="13">
    <location>
        <begin position="1162"/>
        <end position="1171"/>
    </location>
</feature>
<evidence type="ECO:0000256" key="9">
    <source>
        <dbReference type="ARBA" id="ARBA00029821"/>
    </source>
</evidence>
<dbReference type="InterPro" id="IPR030445">
    <property type="entry name" value="H3-K79_meTrfase"/>
</dbReference>
<dbReference type="Gene3D" id="3.30.890.10">
    <property type="entry name" value="Methyl-cpg-binding Protein 2, Chain A"/>
    <property type="match status" value="1"/>
</dbReference>
<feature type="compositionally biased region" description="Low complexity" evidence="13">
    <location>
        <begin position="1026"/>
        <end position="1035"/>
    </location>
</feature>
<comment type="miscellaneous">
    <text evidence="11">In contrast to other lysine histone methyltransferases, it does not contain a SET domain, suggesting the existence of another mechanism for methylation of lysine residues of histones.</text>
</comment>
<dbReference type="Proteomes" id="UP001165160">
    <property type="component" value="Unassembled WGS sequence"/>
</dbReference>
<evidence type="ECO:0000256" key="5">
    <source>
        <dbReference type="ARBA" id="ARBA00022679"/>
    </source>
</evidence>
<dbReference type="Pfam" id="PF08123">
    <property type="entry name" value="DOT1"/>
    <property type="match status" value="1"/>
</dbReference>
<evidence type="ECO:0000256" key="3">
    <source>
        <dbReference type="ARBA" id="ARBA00020987"/>
    </source>
</evidence>
<evidence type="ECO:0000256" key="7">
    <source>
        <dbReference type="ARBA" id="ARBA00022853"/>
    </source>
</evidence>
<feature type="domain" description="DOT1" evidence="14">
    <location>
        <begin position="78"/>
        <end position="428"/>
    </location>
</feature>
<feature type="region of interest" description="Disordered" evidence="13">
    <location>
        <begin position="1004"/>
        <end position="1038"/>
    </location>
</feature>
<dbReference type="Gene3D" id="3.40.50.150">
    <property type="entry name" value="Vaccinia Virus protein VP39"/>
    <property type="match status" value="1"/>
</dbReference>
<dbReference type="PROSITE" id="PS51569">
    <property type="entry name" value="DOT1"/>
    <property type="match status" value="1"/>
</dbReference>
<feature type="region of interest" description="Disordered" evidence="13">
    <location>
        <begin position="944"/>
        <end position="967"/>
    </location>
</feature>
<dbReference type="EC" id="2.1.1.360" evidence="2 11"/>
<feature type="compositionally biased region" description="Acidic residues" evidence="13">
    <location>
        <begin position="878"/>
        <end position="895"/>
    </location>
</feature>
<feature type="compositionally biased region" description="Acidic residues" evidence="13">
    <location>
        <begin position="1172"/>
        <end position="1190"/>
    </location>
</feature>
<evidence type="ECO:0000256" key="6">
    <source>
        <dbReference type="ARBA" id="ARBA00022691"/>
    </source>
</evidence>
<evidence type="ECO:0000256" key="11">
    <source>
        <dbReference type="RuleBase" id="RU271113"/>
    </source>
</evidence>
<evidence type="ECO:0000313" key="16">
    <source>
        <dbReference type="Proteomes" id="UP001165160"/>
    </source>
</evidence>
<proteinExistence type="inferred from homology"/>
<evidence type="ECO:0000256" key="12">
    <source>
        <dbReference type="SAM" id="Coils"/>
    </source>
</evidence>
<gene>
    <name evidence="15" type="ORF">TrVE_jg7626</name>
</gene>
<evidence type="ECO:0000256" key="10">
    <source>
        <dbReference type="ARBA" id="ARBA00047770"/>
    </source>
</evidence>
<name>A0A9W7C2R4_9STRA</name>
<dbReference type="GO" id="GO:0032259">
    <property type="term" value="P:methylation"/>
    <property type="evidence" value="ECO:0007669"/>
    <property type="project" value="UniProtKB-KW"/>
</dbReference>
<evidence type="ECO:0000256" key="1">
    <source>
        <dbReference type="ARBA" id="ARBA00004123"/>
    </source>
</evidence>
<dbReference type="PANTHER" id="PTHR21451">
    <property type="entry name" value="HISTONE H3 METHYLTRANSFERASE"/>
    <property type="match status" value="1"/>
</dbReference>
<feature type="coiled-coil region" evidence="12">
    <location>
        <begin position="586"/>
        <end position="641"/>
    </location>
</feature>
<feature type="region of interest" description="Disordered" evidence="13">
    <location>
        <begin position="489"/>
        <end position="586"/>
    </location>
</feature>
<dbReference type="GO" id="GO:0005634">
    <property type="term" value="C:nucleus"/>
    <property type="evidence" value="ECO:0007669"/>
    <property type="project" value="UniProtKB-SubCell"/>
</dbReference>
<evidence type="ECO:0000256" key="8">
    <source>
        <dbReference type="ARBA" id="ARBA00023242"/>
    </source>
</evidence>
<dbReference type="PANTHER" id="PTHR21451:SF0">
    <property type="entry name" value="HISTONE-LYSINE N-METHYLTRANSFERASE, H3 LYSINE-79 SPECIFIC"/>
    <property type="match status" value="1"/>
</dbReference>
<organism evidence="15 16">
    <name type="scientific">Triparma verrucosa</name>
    <dbReference type="NCBI Taxonomy" id="1606542"/>
    <lineage>
        <taxon>Eukaryota</taxon>
        <taxon>Sar</taxon>
        <taxon>Stramenopiles</taxon>
        <taxon>Ochrophyta</taxon>
        <taxon>Bolidophyceae</taxon>
        <taxon>Parmales</taxon>
        <taxon>Triparmaceae</taxon>
        <taxon>Triparma</taxon>
    </lineage>
</organism>
<feature type="region of interest" description="Disordered" evidence="13">
    <location>
        <begin position="873"/>
        <end position="898"/>
    </location>
</feature>
<feature type="compositionally biased region" description="Low complexity" evidence="13">
    <location>
        <begin position="560"/>
        <end position="573"/>
    </location>
</feature>
<dbReference type="AlphaFoldDB" id="A0A9W7C2R4"/>
<dbReference type="SUPFAM" id="SSF53335">
    <property type="entry name" value="S-adenosyl-L-methionine-dependent methyltransferases"/>
    <property type="match status" value="1"/>
</dbReference>
<comment type="caution">
    <text evidence="15">The sequence shown here is derived from an EMBL/GenBank/DDBJ whole genome shotgun (WGS) entry which is preliminary data.</text>
</comment>
<keyword evidence="7 11" id="KW-0156">Chromatin regulator</keyword>
<dbReference type="GO" id="GO:0000077">
    <property type="term" value="P:DNA damage checkpoint signaling"/>
    <property type="evidence" value="ECO:0007669"/>
    <property type="project" value="TreeGrafter"/>
</dbReference>
<dbReference type="GO" id="GO:0140956">
    <property type="term" value="F:histone H3K79 trimethyltransferase activity"/>
    <property type="evidence" value="ECO:0007669"/>
    <property type="project" value="UniProtKB-EC"/>
</dbReference>
<dbReference type="GO" id="GO:0006281">
    <property type="term" value="P:DNA repair"/>
    <property type="evidence" value="ECO:0007669"/>
    <property type="project" value="TreeGrafter"/>
</dbReference>
<comment type="catalytic activity">
    <reaction evidence="10 11">
        <text>L-lysyl(79)-[histone H3] + 3 S-adenosyl-L-methionine = N(6),N(6),N(6)-trimethyl-L-lysyl(79)-[histone H3] + 3 S-adenosyl-L-homocysteine + 3 H(+)</text>
        <dbReference type="Rhea" id="RHEA:60328"/>
        <dbReference type="Rhea" id="RHEA-COMP:15549"/>
        <dbReference type="Rhea" id="RHEA-COMP:15552"/>
        <dbReference type="ChEBI" id="CHEBI:15378"/>
        <dbReference type="ChEBI" id="CHEBI:29969"/>
        <dbReference type="ChEBI" id="CHEBI:57856"/>
        <dbReference type="ChEBI" id="CHEBI:59789"/>
        <dbReference type="ChEBI" id="CHEBI:61961"/>
        <dbReference type="EC" id="2.1.1.360"/>
    </reaction>
</comment>
<sequence length="1190" mass="132132">MSMSSDSGSDVRNNRELWNVARIKEKSRNDQKAEQLRAEKEMERNIKEVAMAMAEDERKRNEEIQNLLGNARDEVGDARNEIGAPLLENKVSETTREAGDDEEDEKQLNRALEASLAPSMNATSDNLELALEASKKQIQPVNFSEIIEKCIDVKKVGWSLSLYKTALAEIENAIQDQLGHIENGNSTTVLGIESSKVVRKGNRASTQTMYGRIESEAMLKIAKKVNLKSNETFLDIGHGIGVSSTVLLAFIIGCNTIGIEMEADRFRVGECFTENMQQLNDMFDEPVSIGDIKHVNSDAKSYDLSALTSADVIFANNFNGVYGNGVETIGRSLDDHVLSIFAQSKAGARLVLLDKSSSIGHAHKEVLEGLDKGISSKLTKTQAADASWFDYEEMTLHQPNVSWMKEEGGKSIQCYIYTKREQVEPVPVENGLGHVHPSVYYEPKAIMCKRESCSGSKDASYVLKADSPGGRLMICNQCAFCNQTRKNLRNRSKGKGSVNESEEAKSTPSPSKTKKQKAKNKDKAKAGSASSKSSTKSSFSKSSTAKSSIAKKKKKKKAETVTTKVKPAKTKVAQSSRKKQEDAMNLRRIDRRTLELEDENETLKKQKADLFKTLELIDKMIAKGLKEYEKLRKEKKTIEAASKASSFKGKGNEYDELFASNAYLYQNDSDDDSIGDVDAEDTEWVETDVDPTDFGFPSDWIVQKYVHESRGRSVKYKVHSSPPDSWTFETLKLARAHLESLGLGSEKKQKRSFFGRKSASEEGTVECDPAKFGFPSEGWKIIKRTNGSQRSLPNDPQYVYNVTAPNSSNYTNLKKAHDHLKEVNPNFMVNNNEGFPSDWMLVRFPHRGANGVDYYAPNGRKFRTIEKAKEYLQKVDDDSSDSDDSSDGELEDEVANDGFPPNWEVTRIIRSNKNRVYVRAPDGKIFNSMVKARKYLKEVGANPALSALKPTPPPQKPSETDDGGLPSNWKIHKYPGGGLCVTAPTGECFNSIKRAKAAYDQAFGWGGQQQPPNSMKRKRDATQNPSSTSSESSGSCNAPVCPEGKVHLGDLCDWFNVPKRKDPTKKEGADSFNWAFVRIALKNSINPEAYKLLKSDKSGGGKWLFAEGSNDLVDVKRLLVKLGGVDPDPEKEHSGQQERITKRPKAADVIHLAPNPQPPVPTMVRPRVMVENDSDSESDSYNDDDDSMSI</sequence>